<protein>
    <submittedName>
        <fullName evidence="2">Uncharacterized protein</fullName>
    </submittedName>
</protein>
<comment type="caution">
    <text evidence="2">The sequence shown here is derived from an EMBL/GenBank/DDBJ whole genome shotgun (WGS) entry which is preliminary data.</text>
</comment>
<keyword evidence="1" id="KW-0812">Transmembrane</keyword>
<keyword evidence="1" id="KW-0472">Membrane</keyword>
<dbReference type="EMBL" id="MHIO01000011">
    <property type="protein sequence ID" value="OGY54042.1"/>
    <property type="molecule type" value="Genomic_DNA"/>
</dbReference>
<name>A0A1G1YNV7_9BACT</name>
<dbReference type="Proteomes" id="UP000177250">
    <property type="component" value="Unassembled WGS sequence"/>
</dbReference>
<gene>
    <name evidence="2" type="ORF">A3B15_00105</name>
</gene>
<keyword evidence="1" id="KW-1133">Transmembrane helix</keyword>
<organism evidence="2 3">
    <name type="scientific">Candidatus Buchananbacteria bacterium RIFCSPLOWO2_01_FULL_45_31</name>
    <dbReference type="NCBI Taxonomy" id="1797545"/>
    <lineage>
        <taxon>Bacteria</taxon>
        <taxon>Candidatus Buchananiibacteriota</taxon>
    </lineage>
</organism>
<sequence>MQGKFENRRFSKYKIFLAIPRQLAARQLILIFLLIIAASGSLFLNLSEWQAYIFIAFPLIVVNLLSLILYIYGIVIAIKNKFVPNI</sequence>
<proteinExistence type="predicted"/>
<evidence type="ECO:0000256" key="1">
    <source>
        <dbReference type="SAM" id="Phobius"/>
    </source>
</evidence>
<dbReference type="AlphaFoldDB" id="A0A1G1YNV7"/>
<reference evidence="2 3" key="1">
    <citation type="journal article" date="2016" name="Nat. Commun.">
        <title>Thousands of microbial genomes shed light on interconnected biogeochemical processes in an aquifer system.</title>
        <authorList>
            <person name="Anantharaman K."/>
            <person name="Brown C.T."/>
            <person name="Hug L.A."/>
            <person name="Sharon I."/>
            <person name="Castelle C.J."/>
            <person name="Probst A.J."/>
            <person name="Thomas B.C."/>
            <person name="Singh A."/>
            <person name="Wilkins M.J."/>
            <person name="Karaoz U."/>
            <person name="Brodie E.L."/>
            <person name="Williams K.H."/>
            <person name="Hubbard S.S."/>
            <person name="Banfield J.F."/>
        </authorList>
    </citation>
    <scope>NUCLEOTIDE SEQUENCE [LARGE SCALE GENOMIC DNA]</scope>
</reference>
<feature type="transmembrane region" description="Helical" evidence="1">
    <location>
        <begin position="52"/>
        <end position="78"/>
    </location>
</feature>
<accession>A0A1G1YNV7</accession>
<evidence type="ECO:0000313" key="2">
    <source>
        <dbReference type="EMBL" id="OGY54042.1"/>
    </source>
</evidence>
<dbReference type="STRING" id="1797545.A3B15_00105"/>
<feature type="transmembrane region" description="Helical" evidence="1">
    <location>
        <begin position="28"/>
        <end position="46"/>
    </location>
</feature>
<evidence type="ECO:0000313" key="3">
    <source>
        <dbReference type="Proteomes" id="UP000177250"/>
    </source>
</evidence>